<name>A0A5B8G1U8_9RHOB</name>
<keyword evidence="4" id="KW-0547">Nucleotide-binding</keyword>
<dbReference type="PROSITE" id="PS00211">
    <property type="entry name" value="ABC_TRANSPORTER_1"/>
    <property type="match status" value="1"/>
</dbReference>
<dbReference type="Pfam" id="PF08352">
    <property type="entry name" value="oligo_HPY"/>
    <property type="match status" value="1"/>
</dbReference>
<keyword evidence="3" id="KW-0813">Transport</keyword>
<dbReference type="InterPro" id="IPR027417">
    <property type="entry name" value="P-loop_NTPase"/>
</dbReference>
<evidence type="ECO:0000256" key="1">
    <source>
        <dbReference type="ARBA" id="ARBA00004417"/>
    </source>
</evidence>
<proteinExistence type="inferred from homology"/>
<dbReference type="CDD" id="cd03257">
    <property type="entry name" value="ABC_NikE_OppD_transporters"/>
    <property type="match status" value="1"/>
</dbReference>
<feature type="domain" description="ABC transporter" evidence="7">
    <location>
        <begin position="6"/>
        <end position="255"/>
    </location>
</feature>
<keyword evidence="9" id="KW-1185">Reference proteome</keyword>
<organism evidence="8 9">
    <name type="scientific">Paroceanicella profunda</name>
    <dbReference type="NCBI Taxonomy" id="2579971"/>
    <lineage>
        <taxon>Bacteria</taxon>
        <taxon>Pseudomonadati</taxon>
        <taxon>Pseudomonadota</taxon>
        <taxon>Alphaproteobacteria</taxon>
        <taxon>Rhodobacterales</taxon>
        <taxon>Paracoccaceae</taxon>
        <taxon>Paroceanicella</taxon>
    </lineage>
</organism>
<evidence type="ECO:0000256" key="6">
    <source>
        <dbReference type="SAM" id="MobiDB-lite"/>
    </source>
</evidence>
<dbReference type="InterPro" id="IPR013563">
    <property type="entry name" value="Oligopep_ABC_C"/>
</dbReference>
<dbReference type="PANTHER" id="PTHR43776">
    <property type="entry name" value="TRANSPORT ATP-BINDING PROTEIN"/>
    <property type="match status" value="1"/>
</dbReference>
<feature type="region of interest" description="Disordered" evidence="6">
    <location>
        <begin position="318"/>
        <end position="341"/>
    </location>
</feature>
<gene>
    <name evidence="8" type="ORF">FDP22_18415</name>
</gene>
<reference evidence="8 9" key="1">
    <citation type="submission" date="2019-06" db="EMBL/GenBank/DDBJ databases">
        <title>Genome sequence of Rhodobacteraceae bacterium D4M1.</title>
        <authorList>
            <person name="Cao J."/>
        </authorList>
    </citation>
    <scope>NUCLEOTIDE SEQUENCE [LARGE SCALE GENOMIC DNA]</scope>
    <source>
        <strain evidence="8 9">D4M1</strain>
        <plasmid evidence="9">pd4m1a</plasmid>
    </source>
</reference>
<dbReference type="NCBIfam" id="TIGR01727">
    <property type="entry name" value="oligo_HPY"/>
    <property type="match status" value="1"/>
</dbReference>
<dbReference type="GO" id="GO:0055085">
    <property type="term" value="P:transmembrane transport"/>
    <property type="evidence" value="ECO:0007669"/>
    <property type="project" value="UniProtKB-ARBA"/>
</dbReference>
<dbReference type="Proteomes" id="UP000305888">
    <property type="component" value="Plasmid pD4M1A"/>
</dbReference>
<evidence type="ECO:0000313" key="8">
    <source>
        <dbReference type="EMBL" id="QDL93860.1"/>
    </source>
</evidence>
<dbReference type="GO" id="GO:0015833">
    <property type="term" value="P:peptide transport"/>
    <property type="evidence" value="ECO:0007669"/>
    <property type="project" value="InterPro"/>
</dbReference>
<comment type="similarity">
    <text evidence="2">Belongs to the ABC transporter superfamily.</text>
</comment>
<dbReference type="AlphaFoldDB" id="A0A5B8G1U8"/>
<geneLocation type="plasmid" evidence="9">
    <name>pd4m1a</name>
</geneLocation>
<dbReference type="SMART" id="SM00382">
    <property type="entry name" value="AAA"/>
    <property type="match status" value="1"/>
</dbReference>
<keyword evidence="8" id="KW-0614">Plasmid</keyword>
<evidence type="ECO:0000256" key="2">
    <source>
        <dbReference type="ARBA" id="ARBA00005417"/>
    </source>
</evidence>
<evidence type="ECO:0000313" key="9">
    <source>
        <dbReference type="Proteomes" id="UP000305888"/>
    </source>
</evidence>
<dbReference type="EMBL" id="CP040819">
    <property type="protein sequence ID" value="QDL93860.1"/>
    <property type="molecule type" value="Genomic_DNA"/>
</dbReference>
<comment type="subcellular location">
    <subcellularLocation>
        <location evidence="1">Cell inner membrane</location>
        <topology evidence="1">Peripheral membrane protein</topology>
    </subcellularLocation>
</comment>
<dbReference type="PANTHER" id="PTHR43776:SF7">
    <property type="entry name" value="D,D-DIPEPTIDE TRANSPORT ATP-BINDING PROTEIN DDPF-RELATED"/>
    <property type="match status" value="1"/>
</dbReference>
<dbReference type="GO" id="GO:0016887">
    <property type="term" value="F:ATP hydrolysis activity"/>
    <property type="evidence" value="ECO:0007669"/>
    <property type="project" value="InterPro"/>
</dbReference>
<dbReference type="InterPro" id="IPR003439">
    <property type="entry name" value="ABC_transporter-like_ATP-bd"/>
</dbReference>
<keyword evidence="5 8" id="KW-0067">ATP-binding</keyword>
<dbReference type="GO" id="GO:0005524">
    <property type="term" value="F:ATP binding"/>
    <property type="evidence" value="ECO:0007669"/>
    <property type="project" value="UniProtKB-KW"/>
</dbReference>
<dbReference type="Pfam" id="PF00005">
    <property type="entry name" value="ABC_tran"/>
    <property type="match status" value="1"/>
</dbReference>
<evidence type="ECO:0000256" key="4">
    <source>
        <dbReference type="ARBA" id="ARBA00022741"/>
    </source>
</evidence>
<evidence type="ECO:0000256" key="5">
    <source>
        <dbReference type="ARBA" id="ARBA00022840"/>
    </source>
</evidence>
<evidence type="ECO:0000259" key="7">
    <source>
        <dbReference type="PROSITE" id="PS50893"/>
    </source>
</evidence>
<dbReference type="InterPro" id="IPR050319">
    <property type="entry name" value="ABC_transp_ATP-bind"/>
</dbReference>
<dbReference type="GO" id="GO:0005886">
    <property type="term" value="C:plasma membrane"/>
    <property type="evidence" value="ECO:0007669"/>
    <property type="project" value="UniProtKB-SubCell"/>
</dbReference>
<dbReference type="InterPro" id="IPR003593">
    <property type="entry name" value="AAA+_ATPase"/>
</dbReference>
<dbReference type="RefSeq" id="WP_138573866.1">
    <property type="nucleotide sequence ID" value="NZ_CP040819.1"/>
</dbReference>
<sequence>MTEPILSVRDLHCHFPVRGAFGRQVGAIRALDGISFELMPGEILGLVGESGCGKSTLGKTIMGIQPPTGGGITFEGAEIAGASPRAAKDRRARLQYAYQDPGASLDPRWRIGRSLEEPLIIHTALGAAERREKVRDILAAVGLPLTHLERYPHEISGGQQRRVGLARILMLNPKVVILDEPTSGLDVSVQATVLSLFRDLREAFDLTYMFISHDLSVVRMMCHRVAVMYLGRIVEIGPTQEIFAAPKHPYTQSLLAAIPRIGGARVVDTFWLKGEPPDASRLPTGCRFQGRCPHTTARCLSEDPALRAVGDQRAACHFAGEVSPPGPAPKSSPTPSRRALP</sequence>
<dbReference type="InterPro" id="IPR017871">
    <property type="entry name" value="ABC_transporter-like_CS"/>
</dbReference>
<accession>A0A5B8G1U8</accession>
<protein>
    <submittedName>
        <fullName evidence="8">ATP-binding cassette domain-containing protein</fullName>
    </submittedName>
</protein>
<dbReference type="OrthoDB" id="9815712at2"/>
<dbReference type="SUPFAM" id="SSF52540">
    <property type="entry name" value="P-loop containing nucleoside triphosphate hydrolases"/>
    <property type="match status" value="1"/>
</dbReference>
<evidence type="ECO:0000256" key="3">
    <source>
        <dbReference type="ARBA" id="ARBA00022448"/>
    </source>
</evidence>
<dbReference type="KEGG" id="ppru:FDP22_18415"/>
<dbReference type="FunFam" id="3.40.50.300:FF:000016">
    <property type="entry name" value="Oligopeptide ABC transporter ATP-binding component"/>
    <property type="match status" value="1"/>
</dbReference>
<dbReference type="Gene3D" id="3.40.50.300">
    <property type="entry name" value="P-loop containing nucleotide triphosphate hydrolases"/>
    <property type="match status" value="1"/>
</dbReference>
<dbReference type="PROSITE" id="PS50893">
    <property type="entry name" value="ABC_TRANSPORTER_2"/>
    <property type="match status" value="1"/>
</dbReference>